<name>A0A8H5EZI2_9AGAR</name>
<accession>A0A8H5EZI2</accession>
<keyword evidence="2" id="KW-1185">Reference proteome</keyword>
<gene>
    <name evidence="1" type="ORF">D9619_012140</name>
</gene>
<evidence type="ECO:0000313" key="2">
    <source>
        <dbReference type="Proteomes" id="UP000567179"/>
    </source>
</evidence>
<dbReference type="Proteomes" id="UP000567179">
    <property type="component" value="Unassembled WGS sequence"/>
</dbReference>
<organism evidence="1 2">
    <name type="scientific">Psilocybe cf. subviscida</name>
    <dbReference type="NCBI Taxonomy" id="2480587"/>
    <lineage>
        <taxon>Eukaryota</taxon>
        <taxon>Fungi</taxon>
        <taxon>Dikarya</taxon>
        <taxon>Basidiomycota</taxon>
        <taxon>Agaricomycotina</taxon>
        <taxon>Agaricomycetes</taxon>
        <taxon>Agaricomycetidae</taxon>
        <taxon>Agaricales</taxon>
        <taxon>Agaricineae</taxon>
        <taxon>Strophariaceae</taxon>
        <taxon>Psilocybe</taxon>
    </lineage>
</organism>
<protein>
    <submittedName>
        <fullName evidence="1">Uncharacterized protein</fullName>
    </submittedName>
</protein>
<dbReference type="EMBL" id="JAACJJ010000031">
    <property type="protein sequence ID" value="KAF5318134.1"/>
    <property type="molecule type" value="Genomic_DNA"/>
</dbReference>
<sequence>MTQESVPCLPMEILEEIIGYHGRKVEGKASTTLLACLSTSRQFRECVLRHLCTEVPVYLDRPDQLKRLHDCITPAGFMPYMKSVTIIFASRPHLRSDRPPRLNEDVVLPLLRTFINQLCLRALTLQGRSWVWGNVYGAMSWDGMPSETRLLLQSLLQVPTVTCVSCRWFQDIPPQLFAQRSYEAVTFADGQMLTSSSVTRLDTTYLTLDDARLMNFSIPNLRHIKVTASTFHGLYLPSSDVIKHCRDTLETIQIQEATAPIPQDVKFHMFPRLEKFTHTFCTYTPETLETHPILIQLLLHAQTSNVVCNLKILDMTIFLIDREEYVSPASDFGARMLTVAATNPFWAYFDNVLAKRHYFPALRKVSISLKFKERNVNFSGPSTNDLLTRSAVNTEALRKVHSALLKTFSASIEASIPIEIVVGIDPPS</sequence>
<comment type="caution">
    <text evidence="1">The sequence shown here is derived from an EMBL/GenBank/DDBJ whole genome shotgun (WGS) entry which is preliminary data.</text>
</comment>
<dbReference type="AlphaFoldDB" id="A0A8H5EZI2"/>
<evidence type="ECO:0000313" key="1">
    <source>
        <dbReference type="EMBL" id="KAF5318134.1"/>
    </source>
</evidence>
<proteinExistence type="predicted"/>
<reference evidence="1 2" key="1">
    <citation type="journal article" date="2020" name="ISME J.">
        <title>Uncovering the hidden diversity of litter-decomposition mechanisms in mushroom-forming fungi.</title>
        <authorList>
            <person name="Floudas D."/>
            <person name="Bentzer J."/>
            <person name="Ahren D."/>
            <person name="Johansson T."/>
            <person name="Persson P."/>
            <person name="Tunlid A."/>
        </authorList>
    </citation>
    <scope>NUCLEOTIDE SEQUENCE [LARGE SCALE GENOMIC DNA]</scope>
    <source>
        <strain evidence="1 2">CBS 101986</strain>
    </source>
</reference>